<feature type="domain" description="Lantibiotic dehydratase N-terminal" evidence="2">
    <location>
        <begin position="56"/>
        <end position="553"/>
    </location>
</feature>
<dbReference type="KEGG" id="sgv:B1H19_05675"/>
<organism evidence="4 5">
    <name type="scientific">Streptomyces gilvosporeus</name>
    <dbReference type="NCBI Taxonomy" id="553510"/>
    <lineage>
        <taxon>Bacteria</taxon>
        <taxon>Bacillati</taxon>
        <taxon>Actinomycetota</taxon>
        <taxon>Actinomycetes</taxon>
        <taxon>Kitasatosporales</taxon>
        <taxon>Streptomycetaceae</taxon>
        <taxon>Streptomyces</taxon>
    </lineage>
</organism>
<feature type="region of interest" description="Disordered" evidence="1">
    <location>
        <begin position="549"/>
        <end position="568"/>
    </location>
</feature>
<dbReference type="OrthoDB" id="1273722at2"/>
<dbReference type="Proteomes" id="UP000192726">
    <property type="component" value="Chromosome"/>
</dbReference>
<dbReference type="EMBL" id="CP020569">
    <property type="protein sequence ID" value="ARF53733.1"/>
    <property type="molecule type" value="Genomic_DNA"/>
</dbReference>
<evidence type="ECO:0000313" key="5">
    <source>
        <dbReference type="Proteomes" id="UP000192726"/>
    </source>
</evidence>
<feature type="compositionally biased region" description="Basic and acidic residues" evidence="1">
    <location>
        <begin position="554"/>
        <end position="568"/>
    </location>
</feature>
<name>A0A1V0TLF0_9ACTN</name>
<feature type="region of interest" description="Disordered" evidence="1">
    <location>
        <begin position="388"/>
        <end position="407"/>
    </location>
</feature>
<feature type="domain" description="Lantibiotic dehydratase N-terminal" evidence="2">
    <location>
        <begin position="576"/>
        <end position="728"/>
    </location>
</feature>
<dbReference type="Pfam" id="PF04738">
    <property type="entry name" value="Lant_dehydr_N"/>
    <property type="match status" value="2"/>
</dbReference>
<dbReference type="RefSeq" id="WP_083103522.1">
    <property type="nucleotide sequence ID" value="NZ_CP020569.1"/>
</dbReference>
<evidence type="ECO:0000256" key="1">
    <source>
        <dbReference type="SAM" id="MobiDB-lite"/>
    </source>
</evidence>
<evidence type="ECO:0000313" key="4">
    <source>
        <dbReference type="EMBL" id="ARF53733.1"/>
    </source>
</evidence>
<reference evidence="4 5" key="1">
    <citation type="submission" date="2017-04" db="EMBL/GenBank/DDBJ databases">
        <title>Complete Genome Sequence of Streptomyces gilvosporeus F607, a Capable Producer of Natamycin.</title>
        <authorList>
            <person name="Zong G."/>
            <person name="Zhong C."/>
            <person name="Fu J."/>
            <person name="Qin R."/>
            <person name="Cao G."/>
        </authorList>
    </citation>
    <scope>NUCLEOTIDE SEQUENCE [LARGE SCALE GENOMIC DNA]</scope>
    <source>
        <strain evidence="4 5">F607</strain>
    </source>
</reference>
<dbReference type="InterPro" id="IPR023809">
    <property type="entry name" value="Thiopep_bacteriocin_synth_dom"/>
</dbReference>
<proteinExistence type="predicted"/>
<feature type="domain" description="Thiopeptide-type bacteriocin biosynthesis" evidence="3">
    <location>
        <begin position="824"/>
        <end position="1087"/>
    </location>
</feature>
<dbReference type="AlphaFoldDB" id="A0A1V0TLF0"/>
<dbReference type="NCBIfam" id="TIGR03891">
    <property type="entry name" value="thiopep_ocin"/>
    <property type="match status" value="1"/>
</dbReference>
<evidence type="ECO:0000259" key="2">
    <source>
        <dbReference type="Pfam" id="PF04738"/>
    </source>
</evidence>
<dbReference type="InterPro" id="IPR006827">
    <property type="entry name" value="Lant_deHydtase_N"/>
</dbReference>
<sequence length="1103" mass="120613">MGDTGDVDFECGKLALVRAAALPLPSDDAPARRPDPSGEAPYEESWLRHQIAELAADPRLMEAVSLASASLAAEVDRAVAGERLKLKSLRRIAISLTKYHSRMAHRPTPFGLFAGVGLAGFGSVPAREPVGDGRRVTRPDAAWLDGVLEMLLDVPAVLECARLTANNLHAVRDGRLVLVDHHDRSGERQLVGTVRHTRVVRQLLAAAADPTPFPRLVAAARREFPHAPDGAIEGSIRQLVRGHFLLSDLAPPPDCTAPLDHVCERMRGVDHPTVRELYVIQAELGALDAAPAEGRRARLDAVRERMRAVQPATDVLQTDLALDVRLTLPREVAREAERAATVLWRTSPVHRGNPHLRDYHLAFLERYGTDRPVPVLELLDETRGLGLPRHYRRPGAPRPAPETGARETRDRVLGELLMAAARSGAREVVLDEETVRALEPAERGPAPLSMEVGAELVAPGWDALCGGDFHLVLAPQAVSPLAGATFSRFAPVLGRATAQVQELALRTERSAPDDEIPACVAFRPRVMRSANVSAVPQWLSHRIPLGVGPAAAETARERDDPRRPHDLRALHDPHELHELHNPHELHDLRVENLAVSADTDGLRLLDTLTGRRVRPLSYSMLNPSSRHLPYVARFLLEIGQEGRAFCAPWSWGSWASAPALPRVRHARTVLAPARWLPDRALCAAADRGDEEWCGQVGQWRRRWDVPRQVLLTKADHRVAVDLDDPLHLLAFRDEVRRAPGLTLVERFGGRVERQWFRGPEGSHAAEFFFPVFARPSGPSAAHGTGPSTVHGTRQARPVAAPVPVPTSGTDRVRGPRAHLPGGEWLYAKIYVPQARQPEVLARHLGPLTDPGLLRRAGADLWFFLRYEDPAPHIRLRFHGEPESLWPVLLPELHAWAQAREEAGVIGKVVLDTYEPEVERYGGPDALGHAERLFHADSESVVTLLATTPDQLPDRLADPTLPAALGILDIVTGLGAPDEALGWLSSPSVLARRGDIPRDRKRAVAALLDSGARPRPPAAVDGRGAGWSTGWSTRGPALSGLREALSAGVTDPGRSGRIALSLTHMHCNRLLGPRPEQELTAHATAREALALWLGRQRNHTGHRG</sequence>
<dbReference type="Pfam" id="PF14028">
    <property type="entry name" value="Lant_dehydr_C"/>
    <property type="match status" value="1"/>
</dbReference>
<accession>A0A1V0TLF0</accession>
<feature type="region of interest" description="Disordered" evidence="1">
    <location>
        <begin position="778"/>
        <end position="815"/>
    </location>
</feature>
<evidence type="ECO:0008006" key="6">
    <source>
        <dbReference type="Google" id="ProtNLM"/>
    </source>
</evidence>
<keyword evidence="5" id="KW-1185">Reference proteome</keyword>
<gene>
    <name evidence="4" type="ORF">B1H19_05675</name>
</gene>
<protein>
    <recommendedName>
        <fullName evidence="6">Lantibiotic dehydratase</fullName>
    </recommendedName>
</protein>
<dbReference type="STRING" id="553510.B1H19_05675"/>
<evidence type="ECO:0000259" key="3">
    <source>
        <dbReference type="Pfam" id="PF14028"/>
    </source>
</evidence>